<dbReference type="PANTHER" id="PTHR43394:SF1">
    <property type="entry name" value="ATP-BINDING CASSETTE SUB-FAMILY B MEMBER 10, MITOCHONDRIAL"/>
    <property type="match status" value="1"/>
</dbReference>
<organism evidence="12 13">
    <name type="scientific">Candidatus Chlorohelix allophototropha</name>
    <dbReference type="NCBI Taxonomy" id="3003348"/>
    <lineage>
        <taxon>Bacteria</taxon>
        <taxon>Bacillati</taxon>
        <taxon>Chloroflexota</taxon>
        <taxon>Chloroflexia</taxon>
        <taxon>Candidatus Chloroheliales</taxon>
        <taxon>Candidatus Chloroheliaceae</taxon>
        <taxon>Candidatus Chlorohelix</taxon>
    </lineage>
</organism>
<dbReference type="InterPro" id="IPR003593">
    <property type="entry name" value="AAA+_ATPase"/>
</dbReference>
<feature type="transmembrane region" description="Helical" evidence="9">
    <location>
        <begin position="324"/>
        <end position="342"/>
    </location>
</feature>
<evidence type="ECO:0000256" key="6">
    <source>
        <dbReference type="ARBA" id="ARBA00022840"/>
    </source>
</evidence>
<dbReference type="InterPro" id="IPR027417">
    <property type="entry name" value="P-loop_NTPase"/>
</dbReference>
<evidence type="ECO:0000256" key="2">
    <source>
        <dbReference type="ARBA" id="ARBA00022448"/>
    </source>
</evidence>
<comment type="caution">
    <text evidence="12">The sequence shown here is derived from an EMBL/GenBank/DDBJ whole genome shotgun (WGS) entry which is preliminary data.</text>
</comment>
<keyword evidence="4 9" id="KW-0812">Transmembrane</keyword>
<evidence type="ECO:0000259" key="11">
    <source>
        <dbReference type="PROSITE" id="PS50929"/>
    </source>
</evidence>
<dbReference type="GO" id="GO:0005524">
    <property type="term" value="F:ATP binding"/>
    <property type="evidence" value="ECO:0007669"/>
    <property type="project" value="UniProtKB-KW"/>
</dbReference>
<dbReference type="GO" id="GO:0015421">
    <property type="term" value="F:ABC-type oligopeptide transporter activity"/>
    <property type="evidence" value="ECO:0007669"/>
    <property type="project" value="TreeGrafter"/>
</dbReference>
<evidence type="ECO:0000313" key="12">
    <source>
        <dbReference type="EMBL" id="NWJ47368.1"/>
    </source>
</evidence>
<dbReference type="PANTHER" id="PTHR43394">
    <property type="entry name" value="ATP-DEPENDENT PERMEASE MDL1, MITOCHONDRIAL"/>
    <property type="match status" value="1"/>
</dbReference>
<evidence type="ECO:0000256" key="7">
    <source>
        <dbReference type="ARBA" id="ARBA00022989"/>
    </source>
</evidence>
<dbReference type="FunFam" id="3.40.50.300:FF:000221">
    <property type="entry name" value="Multidrug ABC transporter ATP-binding protein"/>
    <property type="match status" value="1"/>
</dbReference>
<evidence type="ECO:0000256" key="3">
    <source>
        <dbReference type="ARBA" id="ARBA00022475"/>
    </source>
</evidence>
<evidence type="ECO:0000256" key="1">
    <source>
        <dbReference type="ARBA" id="ARBA00004651"/>
    </source>
</evidence>
<protein>
    <submittedName>
        <fullName evidence="12">ABC transporter ATP-binding protein</fullName>
    </submittedName>
</protein>
<proteinExistence type="predicted"/>
<dbReference type="SUPFAM" id="SSF90123">
    <property type="entry name" value="ABC transporter transmembrane region"/>
    <property type="match status" value="1"/>
</dbReference>
<keyword evidence="2" id="KW-0813">Transport</keyword>
<gene>
    <name evidence="12" type="ORF">HXX08_16035</name>
</gene>
<dbReference type="Pfam" id="PF00005">
    <property type="entry name" value="ABC_tran"/>
    <property type="match status" value="1"/>
</dbReference>
<dbReference type="RefSeq" id="WP_341471169.1">
    <property type="nucleotide sequence ID" value="NZ_CP128400.1"/>
</dbReference>
<keyword evidence="3" id="KW-1003">Cell membrane</keyword>
<dbReference type="Pfam" id="PF00664">
    <property type="entry name" value="ABC_membrane"/>
    <property type="match status" value="1"/>
</dbReference>
<dbReference type="PROSITE" id="PS00211">
    <property type="entry name" value="ABC_TRANSPORTER_1"/>
    <property type="match status" value="1"/>
</dbReference>
<evidence type="ECO:0000256" key="8">
    <source>
        <dbReference type="ARBA" id="ARBA00023136"/>
    </source>
</evidence>
<dbReference type="SUPFAM" id="SSF52540">
    <property type="entry name" value="P-loop containing nucleoside triphosphate hydrolases"/>
    <property type="match status" value="1"/>
</dbReference>
<feature type="transmembrane region" description="Helical" evidence="9">
    <location>
        <begin position="205"/>
        <end position="226"/>
    </location>
</feature>
<dbReference type="AlphaFoldDB" id="A0A8T7M5I8"/>
<evidence type="ECO:0000256" key="9">
    <source>
        <dbReference type="SAM" id="Phobius"/>
    </source>
</evidence>
<keyword evidence="8 9" id="KW-0472">Membrane</keyword>
<feature type="transmembrane region" description="Helical" evidence="9">
    <location>
        <begin position="284"/>
        <end position="312"/>
    </location>
</feature>
<sequence>MMMRRRSDQPKPSMKALRRALSYNNHYPRIMWIAYGALVLASIAQLAVPTLVRNVIDAVTNGVLAQKILAVPTTFQAAIETRLGLSHQQILDNNGNAERNIIIAGLAIVGFALIRGIFAFLQAYNGEKLSQSVSYDMRNDLYAKIQRLSFSYHDKHQTGQLMIRATDDVEKVRLFIGQGLLMTVSALVLFLGTILILFLNNFGLALAILPILPLAFALFLGFGMFTRPLFMILQQKLSALNTILQENLAGIKVVKAFAREPEERAKFNVAAEEQMQQQIRVARIFSFLFPMVFFIANFGQALVLFVGGWMIIDNTLSLGQYQQFSLYLSFVFFPLAQLGMIITQMSQAAASATRIFEILDAQNDVTDKPGASVLPTIQGEVEFRDVTFKYPGGDKPVLSRVSLVAKPGQTFALLGATGSGKTTIINLLPRFYDPTEGQILIDGINIRDVTIESMRRQIGIVLQETNLFTGTIHDNIAFGRSDATMEEVIEAAKAAAAHDFIMEFPDGYDTIVGERGSTLSGGQKQRIAIARALLLDPHILILDDSTSSVDLATEYHIQKALDRLMQGRTSFVIAQRISTVLNADQILVLDKGVVVARGTHEELMENSEIYAQIYQSQLVDDAHSEDAGELVEQEARL</sequence>
<feature type="transmembrane region" description="Helical" evidence="9">
    <location>
        <begin position="180"/>
        <end position="199"/>
    </location>
</feature>
<dbReference type="GO" id="GO:0016887">
    <property type="term" value="F:ATP hydrolysis activity"/>
    <property type="evidence" value="ECO:0007669"/>
    <property type="project" value="InterPro"/>
</dbReference>
<feature type="domain" description="ABC transmembrane type-1" evidence="11">
    <location>
        <begin position="37"/>
        <end position="347"/>
    </location>
</feature>
<reference evidence="12 13" key="1">
    <citation type="submission" date="2020-06" db="EMBL/GenBank/DDBJ databases">
        <title>Anoxygenic phototrophic Chloroflexota member uses a Type I reaction center.</title>
        <authorList>
            <person name="Tsuji J.M."/>
            <person name="Shaw N.A."/>
            <person name="Nagashima S."/>
            <person name="Venkiteswaran J."/>
            <person name="Schiff S.L."/>
            <person name="Hanada S."/>
            <person name="Tank M."/>
            <person name="Neufeld J.D."/>
        </authorList>
    </citation>
    <scope>NUCLEOTIDE SEQUENCE [LARGE SCALE GENOMIC DNA]</scope>
    <source>
        <strain evidence="12">L227-S17</strain>
    </source>
</reference>
<dbReference type="EMBL" id="JACATZ010000003">
    <property type="protein sequence ID" value="NWJ47368.1"/>
    <property type="molecule type" value="Genomic_DNA"/>
</dbReference>
<comment type="subcellular location">
    <subcellularLocation>
        <location evidence="1">Cell membrane</location>
        <topology evidence="1">Multi-pass membrane protein</topology>
    </subcellularLocation>
</comment>
<accession>A0A8T7M5I8</accession>
<dbReference type="InterPro" id="IPR003439">
    <property type="entry name" value="ABC_transporter-like_ATP-bd"/>
</dbReference>
<dbReference type="InterPro" id="IPR036640">
    <property type="entry name" value="ABC1_TM_sf"/>
</dbReference>
<evidence type="ECO:0000256" key="4">
    <source>
        <dbReference type="ARBA" id="ARBA00022692"/>
    </source>
</evidence>
<evidence type="ECO:0000259" key="10">
    <source>
        <dbReference type="PROSITE" id="PS50893"/>
    </source>
</evidence>
<dbReference type="Proteomes" id="UP000521676">
    <property type="component" value="Unassembled WGS sequence"/>
</dbReference>
<evidence type="ECO:0000256" key="5">
    <source>
        <dbReference type="ARBA" id="ARBA00022741"/>
    </source>
</evidence>
<dbReference type="PROSITE" id="PS50893">
    <property type="entry name" value="ABC_TRANSPORTER_2"/>
    <property type="match status" value="1"/>
</dbReference>
<dbReference type="GO" id="GO:0005886">
    <property type="term" value="C:plasma membrane"/>
    <property type="evidence" value="ECO:0007669"/>
    <property type="project" value="UniProtKB-SubCell"/>
</dbReference>
<keyword evidence="7 9" id="KW-1133">Transmembrane helix</keyword>
<keyword evidence="5" id="KW-0547">Nucleotide-binding</keyword>
<feature type="transmembrane region" description="Helical" evidence="9">
    <location>
        <begin position="101"/>
        <end position="121"/>
    </location>
</feature>
<dbReference type="InterPro" id="IPR011527">
    <property type="entry name" value="ABC1_TM_dom"/>
</dbReference>
<dbReference type="SMART" id="SM00382">
    <property type="entry name" value="AAA"/>
    <property type="match status" value="1"/>
</dbReference>
<keyword evidence="6 12" id="KW-0067">ATP-binding</keyword>
<feature type="domain" description="ABC transporter" evidence="10">
    <location>
        <begin position="381"/>
        <end position="616"/>
    </location>
</feature>
<dbReference type="Gene3D" id="3.40.50.300">
    <property type="entry name" value="P-loop containing nucleotide triphosphate hydrolases"/>
    <property type="match status" value="1"/>
</dbReference>
<name>A0A8T7M5I8_9CHLR</name>
<evidence type="ECO:0000313" key="13">
    <source>
        <dbReference type="Proteomes" id="UP000521676"/>
    </source>
</evidence>
<dbReference type="InterPro" id="IPR017871">
    <property type="entry name" value="ABC_transporter-like_CS"/>
</dbReference>
<dbReference type="CDD" id="cd18542">
    <property type="entry name" value="ABC_6TM_YknU_like"/>
    <property type="match status" value="1"/>
</dbReference>
<dbReference type="InterPro" id="IPR039421">
    <property type="entry name" value="Type_1_exporter"/>
</dbReference>
<dbReference type="Gene3D" id="1.20.1560.10">
    <property type="entry name" value="ABC transporter type 1, transmembrane domain"/>
    <property type="match status" value="1"/>
</dbReference>
<dbReference type="PROSITE" id="PS50929">
    <property type="entry name" value="ABC_TM1F"/>
    <property type="match status" value="1"/>
</dbReference>